<dbReference type="Gene3D" id="3.90.950.20">
    <property type="entry name" value="CinA-like"/>
    <property type="match status" value="1"/>
</dbReference>
<sequence>MESHQLLSIELGKLLLQHQQVLATAESCTGGGVSASVTDIAGSSAWFDRAFVTYSNEAKMEMLEVQAQTLETHGAVSEPTVVEMVKGALKNANATIAVSISGIAGPGGGSDEKPVGTVCFGFADHTGWLTVSTEHFAGDRAEVRSQAVEFALKTLCDYLSERS</sequence>
<gene>
    <name evidence="2" type="ORF">EGH82_12385</name>
</gene>
<dbReference type="SUPFAM" id="SSF142433">
    <property type="entry name" value="CinA-like"/>
    <property type="match status" value="1"/>
</dbReference>
<feature type="domain" description="CinA C-terminal" evidence="1">
    <location>
        <begin position="9"/>
        <end position="158"/>
    </location>
</feature>
<organism evidence="2 3">
    <name type="scientific">Vibrio ponticus</name>
    <dbReference type="NCBI Taxonomy" id="265668"/>
    <lineage>
        <taxon>Bacteria</taxon>
        <taxon>Pseudomonadati</taxon>
        <taxon>Pseudomonadota</taxon>
        <taxon>Gammaproteobacteria</taxon>
        <taxon>Vibrionales</taxon>
        <taxon>Vibrionaceae</taxon>
        <taxon>Vibrio</taxon>
    </lineage>
</organism>
<dbReference type="GO" id="GO:0019159">
    <property type="term" value="F:nicotinamide-nucleotide amidase activity"/>
    <property type="evidence" value="ECO:0007669"/>
    <property type="project" value="UniProtKB-EC"/>
</dbReference>
<evidence type="ECO:0000313" key="3">
    <source>
        <dbReference type="Proteomes" id="UP000278792"/>
    </source>
</evidence>
<dbReference type="InterPro" id="IPR008136">
    <property type="entry name" value="CinA_C"/>
</dbReference>
<dbReference type="EC" id="3.5.1.42" evidence="2"/>
<dbReference type="InterPro" id="IPR036653">
    <property type="entry name" value="CinA-like_C"/>
</dbReference>
<dbReference type="RefSeq" id="WP_123782314.1">
    <property type="nucleotide sequence ID" value="NZ_RKIK01000034.1"/>
</dbReference>
<keyword evidence="2" id="KW-0378">Hydrolase</keyword>
<comment type="caution">
    <text evidence="2">The sequence shown here is derived from an EMBL/GenBank/DDBJ whole genome shotgun (WGS) entry which is preliminary data.</text>
</comment>
<dbReference type="AlphaFoldDB" id="A0A3N3DYX0"/>
<dbReference type="NCBIfam" id="NF002975">
    <property type="entry name" value="PRK03661.1"/>
    <property type="match status" value="1"/>
</dbReference>
<protein>
    <submittedName>
        <fullName evidence="2">Nicotinamide-nucleotide amidase</fullName>
        <ecNumber evidence="2">3.5.1.42</ecNumber>
    </submittedName>
</protein>
<proteinExistence type="predicted"/>
<evidence type="ECO:0000313" key="2">
    <source>
        <dbReference type="EMBL" id="ROV59685.1"/>
    </source>
</evidence>
<dbReference type="Proteomes" id="UP000278792">
    <property type="component" value="Unassembled WGS sequence"/>
</dbReference>
<dbReference type="EMBL" id="RKIK01000034">
    <property type="protein sequence ID" value="ROV59685.1"/>
    <property type="molecule type" value="Genomic_DNA"/>
</dbReference>
<reference evidence="2 3" key="1">
    <citation type="submission" date="2018-11" db="EMBL/GenBank/DDBJ databases">
        <title>Vibrio ponticus strain CAIM 1751 pathogenic for the snapper Lutjanus guttatus.</title>
        <authorList>
            <person name="Soto-Rodriguez S."/>
            <person name="Lozano-Olvera R."/>
            <person name="Gomez-Gil B."/>
        </authorList>
    </citation>
    <scope>NUCLEOTIDE SEQUENCE [LARGE SCALE GENOMIC DNA]</scope>
    <source>
        <strain evidence="2 3">CAIM 1751</strain>
    </source>
</reference>
<evidence type="ECO:0000259" key="1">
    <source>
        <dbReference type="Pfam" id="PF02464"/>
    </source>
</evidence>
<dbReference type="Pfam" id="PF02464">
    <property type="entry name" value="CinA"/>
    <property type="match status" value="1"/>
</dbReference>
<accession>A0A3N3DYX0</accession>
<dbReference type="NCBIfam" id="TIGR00199">
    <property type="entry name" value="PncC_domain"/>
    <property type="match status" value="1"/>
</dbReference>
<name>A0A3N3DYX0_9VIBR</name>